<accession>A0ABQ5AQG3</accession>
<name>A0ABQ5AQG3_9ASTR</name>
<organism evidence="1 2">
    <name type="scientific">Tanacetum coccineum</name>
    <dbReference type="NCBI Taxonomy" id="301880"/>
    <lineage>
        <taxon>Eukaryota</taxon>
        <taxon>Viridiplantae</taxon>
        <taxon>Streptophyta</taxon>
        <taxon>Embryophyta</taxon>
        <taxon>Tracheophyta</taxon>
        <taxon>Spermatophyta</taxon>
        <taxon>Magnoliopsida</taxon>
        <taxon>eudicotyledons</taxon>
        <taxon>Gunneridae</taxon>
        <taxon>Pentapetalae</taxon>
        <taxon>asterids</taxon>
        <taxon>campanulids</taxon>
        <taxon>Asterales</taxon>
        <taxon>Asteraceae</taxon>
        <taxon>Asteroideae</taxon>
        <taxon>Anthemideae</taxon>
        <taxon>Anthemidinae</taxon>
        <taxon>Tanacetum</taxon>
    </lineage>
</organism>
<reference evidence="1" key="2">
    <citation type="submission" date="2022-01" db="EMBL/GenBank/DDBJ databases">
        <authorList>
            <person name="Yamashiro T."/>
            <person name="Shiraishi A."/>
            <person name="Satake H."/>
            <person name="Nakayama K."/>
        </authorList>
    </citation>
    <scope>NUCLEOTIDE SEQUENCE</scope>
</reference>
<keyword evidence="2" id="KW-1185">Reference proteome</keyword>
<dbReference type="Proteomes" id="UP001151760">
    <property type="component" value="Unassembled WGS sequence"/>
</dbReference>
<dbReference type="EMBL" id="BQNB010012546">
    <property type="protein sequence ID" value="GJT04926.1"/>
    <property type="molecule type" value="Genomic_DNA"/>
</dbReference>
<proteinExistence type="predicted"/>
<protein>
    <recommendedName>
        <fullName evidence="3">ADF-H domain-containing protein</fullName>
    </recommendedName>
</protein>
<evidence type="ECO:0000313" key="1">
    <source>
        <dbReference type="EMBL" id="GJT04926.1"/>
    </source>
</evidence>
<comment type="caution">
    <text evidence="1">The sequence shown here is derived from an EMBL/GenBank/DDBJ whole genome shotgun (WGS) entry which is preliminary data.</text>
</comment>
<sequence length="186" mass="20936">MAAKRLQEELELSEAQKKRRAQVQEAAQFYTEEDWDTIRAKLEANADLVKEIAGEDVSKKLLFSTEHKSEKLLLLTWHDSSAPTKESVCDFVTPRSLPQHDSSKSCKDFVCEFDTPSCMPHGMLTPPTDEFVIMYTHFVSQQATASHVMEEVMRQLSFEEIELDGEAGFGDVAVADAIPLADEFTC</sequence>
<reference evidence="1" key="1">
    <citation type="journal article" date="2022" name="Int. J. Mol. Sci.">
        <title>Draft Genome of Tanacetum Coccineum: Genomic Comparison of Closely Related Tanacetum-Family Plants.</title>
        <authorList>
            <person name="Yamashiro T."/>
            <person name="Shiraishi A."/>
            <person name="Nakayama K."/>
            <person name="Satake H."/>
        </authorList>
    </citation>
    <scope>NUCLEOTIDE SEQUENCE</scope>
</reference>
<gene>
    <name evidence="1" type="ORF">Tco_0839388</name>
</gene>
<evidence type="ECO:0000313" key="2">
    <source>
        <dbReference type="Proteomes" id="UP001151760"/>
    </source>
</evidence>
<evidence type="ECO:0008006" key="3">
    <source>
        <dbReference type="Google" id="ProtNLM"/>
    </source>
</evidence>